<evidence type="ECO:0000256" key="8">
    <source>
        <dbReference type="ARBA" id="ARBA00023136"/>
    </source>
</evidence>
<comment type="caution">
    <text evidence="15">The sequence shown here is derived from an EMBL/GenBank/DDBJ whole genome shotgun (WGS) entry which is preliminary data.</text>
</comment>
<dbReference type="Pfam" id="PF06295">
    <property type="entry name" value="ZapG-like"/>
    <property type="match status" value="1"/>
</dbReference>
<gene>
    <name evidence="15" type="ORF">DI392_17550</name>
</gene>
<evidence type="ECO:0000256" key="9">
    <source>
        <dbReference type="ARBA" id="ARBA00023306"/>
    </source>
</evidence>
<keyword evidence="2" id="KW-1003">Cell membrane</keyword>
<sequence>MPWIYGLIGLLVGAIFGIIIARIKTPQYKKHKQMQKELDAAKFALEQQRQELADHFAHTSDMLDSLGKSYQRLYQHMETTASDMLPDLPEQDKPFTHALSLPEDHSDAQKNDTDQPPKDYAKGATGLFKGESKETLSADKVINAS</sequence>
<evidence type="ECO:0000256" key="7">
    <source>
        <dbReference type="ARBA" id="ARBA00022989"/>
    </source>
</evidence>
<keyword evidence="6" id="KW-0133">Cell shape</keyword>
<evidence type="ECO:0000256" key="11">
    <source>
        <dbReference type="ARBA" id="ARBA00035703"/>
    </source>
</evidence>
<dbReference type="Proteomes" id="UP000245362">
    <property type="component" value="Unassembled WGS sequence"/>
</dbReference>
<keyword evidence="5 14" id="KW-0812">Transmembrane</keyword>
<evidence type="ECO:0000313" key="15">
    <source>
        <dbReference type="EMBL" id="PWI31985.1"/>
    </source>
</evidence>
<evidence type="ECO:0000256" key="10">
    <source>
        <dbReference type="ARBA" id="ARBA00035657"/>
    </source>
</evidence>
<evidence type="ECO:0000256" key="2">
    <source>
        <dbReference type="ARBA" id="ARBA00022475"/>
    </source>
</evidence>
<comment type="similarity">
    <text evidence="10">Belongs to the ZapG family.</text>
</comment>
<dbReference type="AlphaFoldDB" id="A0A2U3B5J0"/>
<dbReference type="GO" id="GO:0005886">
    <property type="term" value="C:plasma membrane"/>
    <property type="evidence" value="ECO:0007669"/>
    <property type="project" value="UniProtKB-SubCell"/>
</dbReference>
<dbReference type="GO" id="GO:0008360">
    <property type="term" value="P:regulation of cell shape"/>
    <property type="evidence" value="ECO:0007669"/>
    <property type="project" value="UniProtKB-KW"/>
</dbReference>
<dbReference type="NCBIfam" id="NF008672">
    <property type="entry name" value="PRK11677.1"/>
    <property type="match status" value="1"/>
</dbReference>
<keyword evidence="4" id="KW-0132">Cell division</keyword>
<keyword evidence="8 14" id="KW-0472">Membrane</keyword>
<evidence type="ECO:0000256" key="1">
    <source>
        <dbReference type="ARBA" id="ARBA00004377"/>
    </source>
</evidence>
<evidence type="ECO:0000256" key="5">
    <source>
        <dbReference type="ARBA" id="ARBA00022692"/>
    </source>
</evidence>
<evidence type="ECO:0000256" key="6">
    <source>
        <dbReference type="ARBA" id="ARBA00022960"/>
    </source>
</evidence>
<keyword evidence="9" id="KW-0131">Cell cycle</keyword>
<keyword evidence="16" id="KW-1185">Reference proteome</keyword>
<reference evidence="15 16" key="1">
    <citation type="submission" date="2018-05" db="EMBL/GenBank/DDBJ databases">
        <title>Vibrio limimaris sp. nov., isolated from marine sediment.</title>
        <authorList>
            <person name="Li C.-M."/>
        </authorList>
    </citation>
    <scope>NUCLEOTIDE SEQUENCE [LARGE SCALE GENOMIC DNA]</scope>
    <source>
        <strain evidence="15 16">E4404</strain>
    </source>
</reference>
<dbReference type="RefSeq" id="WP_109320996.1">
    <property type="nucleotide sequence ID" value="NZ_QFWT01000012.1"/>
</dbReference>
<evidence type="ECO:0000256" key="4">
    <source>
        <dbReference type="ARBA" id="ARBA00022618"/>
    </source>
</evidence>
<organism evidence="15 16">
    <name type="scientific">Vibrio albus</name>
    <dbReference type="NCBI Taxonomy" id="2200953"/>
    <lineage>
        <taxon>Bacteria</taxon>
        <taxon>Pseudomonadati</taxon>
        <taxon>Pseudomonadota</taxon>
        <taxon>Gammaproteobacteria</taxon>
        <taxon>Vibrionales</taxon>
        <taxon>Vibrionaceae</taxon>
        <taxon>Vibrio</taxon>
    </lineage>
</organism>
<name>A0A2U3B5J0_9VIBR</name>
<dbReference type="GO" id="GO:0051301">
    <property type="term" value="P:cell division"/>
    <property type="evidence" value="ECO:0007669"/>
    <property type="project" value="UniProtKB-KW"/>
</dbReference>
<dbReference type="PANTHER" id="PTHR39579:SF1">
    <property type="entry name" value="INNER MEMBRANE PROTEIN YHCB"/>
    <property type="match status" value="1"/>
</dbReference>
<feature type="region of interest" description="Disordered" evidence="13">
    <location>
        <begin position="81"/>
        <end position="145"/>
    </location>
</feature>
<dbReference type="PIRSF" id="PIRSF006318">
    <property type="entry name" value="YhcB"/>
    <property type="match status" value="1"/>
</dbReference>
<evidence type="ECO:0000256" key="12">
    <source>
        <dbReference type="ARBA" id="ARBA00035727"/>
    </source>
</evidence>
<dbReference type="InterPro" id="IPR009386">
    <property type="entry name" value="ZapG-like"/>
</dbReference>
<evidence type="ECO:0000256" key="3">
    <source>
        <dbReference type="ARBA" id="ARBA00022519"/>
    </source>
</evidence>
<protein>
    <recommendedName>
        <fullName evidence="11">Z-ring associated protein G</fullName>
    </recommendedName>
    <alternativeName>
        <fullName evidence="12">Cell division protein ZapG</fullName>
    </alternativeName>
</protein>
<keyword evidence="3" id="KW-0997">Cell inner membrane</keyword>
<accession>A0A2U3B5J0</accession>
<keyword evidence="7 14" id="KW-1133">Transmembrane helix</keyword>
<proteinExistence type="inferred from homology"/>
<evidence type="ECO:0000313" key="16">
    <source>
        <dbReference type="Proteomes" id="UP000245362"/>
    </source>
</evidence>
<comment type="subcellular location">
    <subcellularLocation>
        <location evidence="1">Cell inner membrane</location>
        <topology evidence="1">Single-pass membrane protein</topology>
    </subcellularLocation>
</comment>
<evidence type="ECO:0000256" key="13">
    <source>
        <dbReference type="SAM" id="MobiDB-lite"/>
    </source>
</evidence>
<dbReference type="OrthoDB" id="6401511at2"/>
<evidence type="ECO:0000256" key="14">
    <source>
        <dbReference type="SAM" id="Phobius"/>
    </source>
</evidence>
<feature type="compositionally biased region" description="Basic and acidic residues" evidence="13">
    <location>
        <begin position="102"/>
        <end position="121"/>
    </location>
</feature>
<feature type="transmembrane region" description="Helical" evidence="14">
    <location>
        <begin position="6"/>
        <end position="23"/>
    </location>
</feature>
<dbReference type="EMBL" id="QFWT01000012">
    <property type="protein sequence ID" value="PWI31985.1"/>
    <property type="molecule type" value="Genomic_DNA"/>
</dbReference>
<dbReference type="PANTHER" id="PTHR39579">
    <property type="entry name" value="INNER MEMBRANE PROTEIN YHCB"/>
    <property type="match status" value="1"/>
</dbReference>